<dbReference type="EMBL" id="BLVP01000007">
    <property type="protein sequence ID" value="GFM36806.1"/>
    <property type="molecule type" value="Genomic_DNA"/>
</dbReference>
<sequence>MRSRNCSSDSRGAAATRPDEMVWAGTGKGISEKKFGGPCCMGRAARHVQYGQWGTDGAQGLLVARSADASSPDRGGREGMV</sequence>
<evidence type="ECO:0000256" key="1">
    <source>
        <dbReference type="SAM" id="MobiDB-lite"/>
    </source>
</evidence>
<keyword evidence="3" id="KW-1185">Reference proteome</keyword>
<proteinExistence type="predicted"/>
<name>A0A7J0BSW5_9BACT</name>
<reference evidence="2 3" key="1">
    <citation type="submission" date="2020-05" db="EMBL/GenBank/DDBJ databases">
        <title>Draft genome sequence of Desulfovibrio psychrotolerans JS1T.</title>
        <authorList>
            <person name="Ueno A."/>
            <person name="Tamazawa S."/>
            <person name="Tamamura S."/>
            <person name="Murakami T."/>
            <person name="Kiyama T."/>
            <person name="Inomata H."/>
            <person name="Amano Y."/>
            <person name="Miyakawa K."/>
            <person name="Tamaki H."/>
            <person name="Naganuma T."/>
            <person name="Kaneko K."/>
        </authorList>
    </citation>
    <scope>NUCLEOTIDE SEQUENCE [LARGE SCALE GENOMIC DNA]</scope>
    <source>
        <strain evidence="2 3">JS1</strain>
    </source>
</reference>
<accession>A0A7J0BSW5</accession>
<dbReference type="AlphaFoldDB" id="A0A7J0BSW5"/>
<dbReference type="Proteomes" id="UP000503820">
    <property type="component" value="Unassembled WGS sequence"/>
</dbReference>
<evidence type="ECO:0000313" key="3">
    <source>
        <dbReference type="Proteomes" id="UP000503820"/>
    </source>
</evidence>
<feature type="compositionally biased region" description="Polar residues" evidence="1">
    <location>
        <begin position="1"/>
        <end position="10"/>
    </location>
</feature>
<gene>
    <name evidence="2" type="ORF">DSM19430T_14900</name>
</gene>
<protein>
    <submittedName>
        <fullName evidence="2">Uncharacterized protein</fullName>
    </submittedName>
</protein>
<feature type="region of interest" description="Disordered" evidence="1">
    <location>
        <begin position="1"/>
        <end position="20"/>
    </location>
</feature>
<organism evidence="2 3">
    <name type="scientific">Desulfovibrio psychrotolerans</name>
    <dbReference type="NCBI Taxonomy" id="415242"/>
    <lineage>
        <taxon>Bacteria</taxon>
        <taxon>Pseudomonadati</taxon>
        <taxon>Thermodesulfobacteriota</taxon>
        <taxon>Desulfovibrionia</taxon>
        <taxon>Desulfovibrionales</taxon>
        <taxon>Desulfovibrionaceae</taxon>
        <taxon>Desulfovibrio</taxon>
    </lineage>
</organism>
<evidence type="ECO:0000313" key="2">
    <source>
        <dbReference type="EMBL" id="GFM36806.1"/>
    </source>
</evidence>
<comment type="caution">
    <text evidence="2">The sequence shown here is derived from an EMBL/GenBank/DDBJ whole genome shotgun (WGS) entry which is preliminary data.</text>
</comment>